<dbReference type="InterPro" id="IPR052945">
    <property type="entry name" value="Mitotic_Regulator"/>
</dbReference>
<dbReference type="EMBL" id="BMKK01000005">
    <property type="protein sequence ID" value="GGD61636.1"/>
    <property type="molecule type" value="Genomic_DNA"/>
</dbReference>
<reference evidence="1" key="1">
    <citation type="journal article" date="2014" name="Int. J. Syst. Evol. Microbiol.">
        <title>Complete genome sequence of Corynebacterium casei LMG S-19264T (=DSM 44701T), isolated from a smear-ripened cheese.</title>
        <authorList>
            <consortium name="US DOE Joint Genome Institute (JGI-PGF)"/>
            <person name="Walter F."/>
            <person name="Albersmeier A."/>
            <person name="Kalinowski J."/>
            <person name="Ruckert C."/>
        </authorList>
    </citation>
    <scope>NUCLEOTIDE SEQUENCE</scope>
    <source>
        <strain evidence="1">CGMCC 1.15958</strain>
    </source>
</reference>
<dbReference type="RefSeq" id="WP_188766642.1">
    <property type="nucleotide sequence ID" value="NZ_BMKK01000005.1"/>
</dbReference>
<dbReference type="AlphaFoldDB" id="A0A917DR17"/>
<comment type="caution">
    <text evidence="1">The sequence shown here is derived from an EMBL/GenBank/DDBJ whole genome shotgun (WGS) entry which is preliminary data.</text>
</comment>
<reference evidence="1" key="2">
    <citation type="submission" date="2020-09" db="EMBL/GenBank/DDBJ databases">
        <authorList>
            <person name="Sun Q."/>
            <person name="Zhou Y."/>
        </authorList>
    </citation>
    <scope>NUCLEOTIDE SEQUENCE</scope>
    <source>
        <strain evidence="1">CGMCC 1.15958</strain>
    </source>
</reference>
<dbReference type="PANTHER" id="PTHR43628:SF1">
    <property type="entry name" value="CHITIN SYNTHASE REGULATORY FACTOR 2-RELATED"/>
    <property type="match status" value="1"/>
</dbReference>
<dbReference type="Gene3D" id="1.25.40.10">
    <property type="entry name" value="Tetratricopeptide repeat domain"/>
    <property type="match status" value="1"/>
</dbReference>
<proteinExistence type="predicted"/>
<dbReference type="Proteomes" id="UP000609064">
    <property type="component" value="Unassembled WGS sequence"/>
</dbReference>
<evidence type="ECO:0000313" key="2">
    <source>
        <dbReference type="Proteomes" id="UP000609064"/>
    </source>
</evidence>
<sequence>MLPPKNFSIKEAINKAGGYNTGCIYELGKAYFWGWDTDIDFIKASELWRGAGAWHEEIGGINSENDLKISELEAYRGDPRSMLFLGEIYYHGLGVKENINVALDWWSRSAHKGESDALYRLGWYFWHHNNLKLAQKWLNKAAKQKHPAAIADLKKM</sequence>
<accession>A0A917DR17</accession>
<dbReference type="PANTHER" id="PTHR43628">
    <property type="entry name" value="ACTIVATOR OF C KINASE PROTEIN 1-RELATED"/>
    <property type="match status" value="1"/>
</dbReference>
<organism evidence="1 2">
    <name type="scientific">Emticicia aquatilis</name>
    <dbReference type="NCBI Taxonomy" id="1537369"/>
    <lineage>
        <taxon>Bacteria</taxon>
        <taxon>Pseudomonadati</taxon>
        <taxon>Bacteroidota</taxon>
        <taxon>Cytophagia</taxon>
        <taxon>Cytophagales</taxon>
        <taxon>Leadbetterellaceae</taxon>
        <taxon>Emticicia</taxon>
    </lineage>
</organism>
<evidence type="ECO:0008006" key="3">
    <source>
        <dbReference type="Google" id="ProtNLM"/>
    </source>
</evidence>
<dbReference type="InterPro" id="IPR011990">
    <property type="entry name" value="TPR-like_helical_dom_sf"/>
</dbReference>
<keyword evidence="2" id="KW-1185">Reference proteome</keyword>
<protein>
    <recommendedName>
        <fullName evidence="3">Sel1 repeat family protein</fullName>
    </recommendedName>
</protein>
<dbReference type="Pfam" id="PF08238">
    <property type="entry name" value="Sel1"/>
    <property type="match status" value="3"/>
</dbReference>
<dbReference type="SUPFAM" id="SSF81901">
    <property type="entry name" value="HCP-like"/>
    <property type="match status" value="1"/>
</dbReference>
<dbReference type="InterPro" id="IPR006597">
    <property type="entry name" value="Sel1-like"/>
</dbReference>
<dbReference type="SMART" id="SM00671">
    <property type="entry name" value="SEL1"/>
    <property type="match status" value="3"/>
</dbReference>
<gene>
    <name evidence="1" type="ORF">GCM10011514_27110</name>
</gene>
<name>A0A917DR17_9BACT</name>
<evidence type="ECO:0000313" key="1">
    <source>
        <dbReference type="EMBL" id="GGD61636.1"/>
    </source>
</evidence>